<feature type="chain" id="PRO_5020257942" description="Lipoprotein" evidence="2">
    <location>
        <begin position="23"/>
        <end position="220"/>
    </location>
</feature>
<evidence type="ECO:0008006" key="5">
    <source>
        <dbReference type="Google" id="ProtNLM"/>
    </source>
</evidence>
<dbReference type="EMBL" id="CP040396">
    <property type="protein sequence ID" value="QCT03792.1"/>
    <property type="molecule type" value="Genomic_DNA"/>
</dbReference>
<evidence type="ECO:0000256" key="1">
    <source>
        <dbReference type="SAM" id="MobiDB-lite"/>
    </source>
</evidence>
<keyword evidence="4" id="KW-1185">Reference proteome</keyword>
<dbReference type="OrthoDB" id="2622166at2"/>
<feature type="compositionally biased region" description="Basic and acidic residues" evidence="1">
    <location>
        <begin position="203"/>
        <end position="220"/>
    </location>
</feature>
<evidence type="ECO:0000313" key="3">
    <source>
        <dbReference type="EMBL" id="QCT03792.1"/>
    </source>
</evidence>
<evidence type="ECO:0000313" key="4">
    <source>
        <dbReference type="Proteomes" id="UP000300879"/>
    </source>
</evidence>
<proteinExistence type="predicted"/>
<accession>A0A4P8XLY8</accession>
<dbReference type="PROSITE" id="PS51257">
    <property type="entry name" value="PROKAR_LIPOPROTEIN"/>
    <property type="match status" value="1"/>
</dbReference>
<keyword evidence="2" id="KW-0732">Signal</keyword>
<feature type="region of interest" description="Disordered" evidence="1">
    <location>
        <begin position="23"/>
        <end position="96"/>
    </location>
</feature>
<evidence type="ECO:0000256" key="2">
    <source>
        <dbReference type="SAM" id="SignalP"/>
    </source>
</evidence>
<dbReference type="AlphaFoldDB" id="A0A4P8XLY8"/>
<dbReference type="KEGG" id="palo:E6C60_3081"/>
<reference evidence="3 4" key="1">
    <citation type="submission" date="2019-05" db="EMBL/GenBank/DDBJ databases">
        <authorList>
            <person name="Chen C."/>
        </authorList>
    </citation>
    <scope>NUCLEOTIDE SEQUENCE [LARGE SCALE GENOMIC DNA]</scope>
    <source>
        <strain evidence="3 4">HB172198</strain>
    </source>
</reference>
<feature type="signal peptide" evidence="2">
    <location>
        <begin position="1"/>
        <end position="22"/>
    </location>
</feature>
<gene>
    <name evidence="3" type="ORF">E6C60_3081</name>
</gene>
<dbReference type="Proteomes" id="UP000300879">
    <property type="component" value="Chromosome"/>
</dbReference>
<dbReference type="RefSeq" id="WP_138226614.1">
    <property type="nucleotide sequence ID" value="NZ_CP040396.1"/>
</dbReference>
<feature type="region of interest" description="Disordered" evidence="1">
    <location>
        <begin position="198"/>
        <end position="220"/>
    </location>
</feature>
<feature type="compositionally biased region" description="Polar residues" evidence="1">
    <location>
        <begin position="23"/>
        <end position="42"/>
    </location>
</feature>
<organism evidence="3 4">
    <name type="scientific">Paenibacillus algicola</name>
    <dbReference type="NCBI Taxonomy" id="2565926"/>
    <lineage>
        <taxon>Bacteria</taxon>
        <taxon>Bacillati</taxon>
        <taxon>Bacillota</taxon>
        <taxon>Bacilli</taxon>
        <taxon>Bacillales</taxon>
        <taxon>Paenibacillaceae</taxon>
        <taxon>Paenibacillus</taxon>
    </lineage>
</organism>
<sequence length="220" mass="25060">MKPFMKLSVALFLAVIVTTACSDTPETKEPTSTNIVSNVNNESKNEAESEPDEKKTDEESESNQKPDVEEEKPKEPVKQPAKEPVKEPVKEKSNDNAWEVDLKKIASEDSSKTEKADAAEMLARAYKPSDAELDDFQKYIVYEFKNNRYLADSDNDGYMLGNIFRSVVLNRSLQESHPASQFAYDFYQNSKYVYRGAETPESESVKSNEEQMNDNMRKIK</sequence>
<feature type="compositionally biased region" description="Basic and acidic residues" evidence="1">
    <location>
        <begin position="43"/>
        <end position="96"/>
    </location>
</feature>
<protein>
    <recommendedName>
        <fullName evidence="5">Lipoprotein</fullName>
    </recommendedName>
</protein>
<name>A0A4P8XLY8_9BACL</name>